<keyword evidence="1" id="KW-1133">Transmembrane helix</keyword>
<organism evidence="2 3">
    <name type="scientific">Streptomyces viridochromogenes Tue57</name>
    <dbReference type="NCBI Taxonomy" id="1160705"/>
    <lineage>
        <taxon>Bacteria</taxon>
        <taxon>Bacillati</taxon>
        <taxon>Actinomycetota</taxon>
        <taxon>Actinomycetes</taxon>
        <taxon>Kitasatosporales</taxon>
        <taxon>Streptomycetaceae</taxon>
        <taxon>Streptomyces</taxon>
    </lineage>
</organism>
<dbReference type="AlphaFoldDB" id="L8P661"/>
<protein>
    <submittedName>
        <fullName evidence="2">Putative transmembrane efflux protein</fullName>
    </submittedName>
</protein>
<evidence type="ECO:0000313" key="3">
    <source>
        <dbReference type="Proteomes" id="UP000011205"/>
    </source>
</evidence>
<comment type="caution">
    <text evidence="2">The sequence shown here is derived from an EMBL/GenBank/DDBJ whole genome shotgun (WGS) entry which is preliminary data.</text>
</comment>
<dbReference type="EMBL" id="AMLP01000183">
    <property type="protein sequence ID" value="ELS53061.1"/>
    <property type="molecule type" value="Genomic_DNA"/>
</dbReference>
<name>L8P661_STRVR</name>
<sequence>MLIVPFSIGFRGFMSVIAVALQRGAGLGPVPAGPALAPMAVVFFFVSLTGPRLVARYGTRVATAGAGPWRWAWRPSAPSSSP</sequence>
<reference evidence="2 3" key="1">
    <citation type="journal article" date="2013" name="Genome Announc.">
        <title>Draft Genome Sequence of Streptomyces viridochromogenes Strain Tu57, Producer of Avilamycin.</title>
        <authorList>
            <person name="Gruning B.A."/>
            <person name="Erxleben A."/>
            <person name="Hahnlein A."/>
            <person name="Gunther S."/>
        </authorList>
    </citation>
    <scope>NUCLEOTIDE SEQUENCE [LARGE SCALE GENOMIC DNA]</scope>
    <source>
        <strain evidence="2 3">Tue57</strain>
    </source>
</reference>
<keyword evidence="1 2" id="KW-0812">Transmembrane</keyword>
<gene>
    <name evidence="2" type="ORF">STVIR_5978</name>
</gene>
<proteinExistence type="predicted"/>
<keyword evidence="1" id="KW-0472">Membrane</keyword>
<dbReference type="Proteomes" id="UP000011205">
    <property type="component" value="Unassembled WGS sequence"/>
</dbReference>
<evidence type="ECO:0000313" key="2">
    <source>
        <dbReference type="EMBL" id="ELS53061.1"/>
    </source>
</evidence>
<dbReference type="InterPro" id="IPR036259">
    <property type="entry name" value="MFS_trans_sf"/>
</dbReference>
<dbReference type="SUPFAM" id="SSF103473">
    <property type="entry name" value="MFS general substrate transporter"/>
    <property type="match status" value="1"/>
</dbReference>
<accession>L8P661</accession>
<dbReference type="PATRIC" id="fig|1160705.3.peg.5908"/>
<evidence type="ECO:0000256" key="1">
    <source>
        <dbReference type="SAM" id="Phobius"/>
    </source>
</evidence>
<feature type="transmembrane region" description="Helical" evidence="1">
    <location>
        <begin position="32"/>
        <end position="50"/>
    </location>
</feature>